<evidence type="ECO:0000256" key="1">
    <source>
        <dbReference type="SAM" id="MobiDB-lite"/>
    </source>
</evidence>
<dbReference type="Proteomes" id="UP001153678">
    <property type="component" value="Unassembled WGS sequence"/>
</dbReference>
<evidence type="ECO:0000313" key="2">
    <source>
        <dbReference type="EMBL" id="CAI2177926.1"/>
    </source>
</evidence>
<keyword evidence="3" id="KW-1185">Reference proteome</keyword>
<evidence type="ECO:0000313" key="3">
    <source>
        <dbReference type="Proteomes" id="UP001153678"/>
    </source>
</evidence>
<comment type="caution">
    <text evidence="2">The sequence shown here is derived from an EMBL/GenBank/DDBJ whole genome shotgun (WGS) entry which is preliminary data.</text>
</comment>
<reference evidence="2" key="1">
    <citation type="submission" date="2022-08" db="EMBL/GenBank/DDBJ databases">
        <authorList>
            <person name="Kallberg Y."/>
            <person name="Tangrot J."/>
            <person name="Rosling A."/>
        </authorList>
    </citation>
    <scope>NUCLEOTIDE SEQUENCE</scope>
    <source>
        <strain evidence="2">Wild A</strain>
    </source>
</reference>
<feature type="region of interest" description="Disordered" evidence="1">
    <location>
        <begin position="38"/>
        <end position="65"/>
    </location>
</feature>
<dbReference type="AlphaFoldDB" id="A0A9W4SRK2"/>
<organism evidence="2 3">
    <name type="scientific">Funneliformis geosporum</name>
    <dbReference type="NCBI Taxonomy" id="1117311"/>
    <lineage>
        <taxon>Eukaryota</taxon>
        <taxon>Fungi</taxon>
        <taxon>Fungi incertae sedis</taxon>
        <taxon>Mucoromycota</taxon>
        <taxon>Glomeromycotina</taxon>
        <taxon>Glomeromycetes</taxon>
        <taxon>Glomerales</taxon>
        <taxon>Glomeraceae</taxon>
        <taxon>Funneliformis</taxon>
    </lineage>
</organism>
<feature type="non-terminal residue" evidence="2">
    <location>
        <position position="78"/>
    </location>
</feature>
<protein>
    <submittedName>
        <fullName evidence="2">6284_t:CDS:1</fullName>
    </submittedName>
</protein>
<gene>
    <name evidence="2" type="ORF">FWILDA_LOCUS8327</name>
</gene>
<dbReference type="EMBL" id="CAMKVN010001766">
    <property type="protein sequence ID" value="CAI2177926.1"/>
    <property type="molecule type" value="Genomic_DNA"/>
</dbReference>
<name>A0A9W4SRK2_9GLOM</name>
<feature type="compositionally biased region" description="Basic and acidic residues" evidence="1">
    <location>
        <begin position="49"/>
        <end position="65"/>
    </location>
</feature>
<sequence length="78" mass="9310">MRKTIQGTIYPNQATRKILEANSRGCQKVYNHFIGERKKCDKKKQKQPSKYEQKRQLKEFKDDNPELKSIQSQILQEI</sequence>
<proteinExistence type="predicted"/>
<accession>A0A9W4SRK2</accession>